<name>A0A429XA41_SIMTE</name>
<dbReference type="PANTHER" id="PTHR43617:SF22">
    <property type="entry name" value="L-AMINO ACID N-ACETYLTRANSFERASE AAAT"/>
    <property type="match status" value="1"/>
</dbReference>
<evidence type="ECO:0000313" key="2">
    <source>
        <dbReference type="EMBL" id="RST60288.1"/>
    </source>
</evidence>
<dbReference type="Proteomes" id="UP000287296">
    <property type="component" value="Unassembled WGS sequence"/>
</dbReference>
<proteinExistence type="predicted"/>
<dbReference type="OrthoDB" id="794462at2"/>
<dbReference type="InterPro" id="IPR016181">
    <property type="entry name" value="Acyl_CoA_acyltransferase"/>
</dbReference>
<dbReference type="AlphaFoldDB" id="A0A429XA41"/>
<dbReference type="RefSeq" id="WP_120117605.1">
    <property type="nucleotide sequence ID" value="NZ_QYTW02000005.1"/>
</dbReference>
<dbReference type="InterPro" id="IPR000182">
    <property type="entry name" value="GNAT_dom"/>
</dbReference>
<reference evidence="2 3" key="1">
    <citation type="submission" date="2018-12" db="EMBL/GenBank/DDBJ databases">
        <authorList>
            <person name="Sun L."/>
            <person name="Chen Z."/>
        </authorList>
    </citation>
    <scope>NUCLEOTIDE SEQUENCE [LARGE SCALE GENOMIC DNA]</scope>
    <source>
        <strain evidence="2 3">LMG 29736</strain>
    </source>
</reference>
<dbReference type="GO" id="GO:0016747">
    <property type="term" value="F:acyltransferase activity, transferring groups other than amino-acyl groups"/>
    <property type="evidence" value="ECO:0007669"/>
    <property type="project" value="InterPro"/>
</dbReference>
<sequence>MKYLIRKMLPDDISQVQHVARISWNNTYEGIIPLKIQDSFLDTAYSDEMIRIRLERSNIFISEMDHTLTGFADFSDVKKNGEAELAAIYIDPAYQGKGLGTALLETGIKNLKDIRKLFVNVEKKNRSGVAFYTAKGFTACSEFEDDFDGHILKTIRMVLLV</sequence>
<dbReference type="SUPFAM" id="SSF55729">
    <property type="entry name" value="Acyl-CoA N-acyltransferases (Nat)"/>
    <property type="match status" value="1"/>
</dbReference>
<evidence type="ECO:0000313" key="3">
    <source>
        <dbReference type="Proteomes" id="UP000287296"/>
    </source>
</evidence>
<comment type="caution">
    <text evidence="2">The sequence shown here is derived from an EMBL/GenBank/DDBJ whole genome shotgun (WGS) entry which is preliminary data.</text>
</comment>
<gene>
    <name evidence="2" type="ORF">D5F11_007510</name>
</gene>
<dbReference type="PROSITE" id="PS51186">
    <property type="entry name" value="GNAT"/>
    <property type="match status" value="1"/>
</dbReference>
<keyword evidence="2" id="KW-0808">Transferase</keyword>
<evidence type="ECO:0000259" key="1">
    <source>
        <dbReference type="PROSITE" id="PS51186"/>
    </source>
</evidence>
<organism evidence="2 3">
    <name type="scientific">Siminovitchia terrae</name>
    <name type="common">Bacillus terrae</name>
    <dbReference type="NCBI Taxonomy" id="1914933"/>
    <lineage>
        <taxon>Bacteria</taxon>
        <taxon>Bacillati</taxon>
        <taxon>Bacillota</taxon>
        <taxon>Bacilli</taxon>
        <taxon>Bacillales</taxon>
        <taxon>Bacillaceae</taxon>
        <taxon>Siminovitchia</taxon>
    </lineage>
</organism>
<dbReference type="CDD" id="cd04301">
    <property type="entry name" value="NAT_SF"/>
    <property type="match status" value="1"/>
</dbReference>
<dbReference type="PANTHER" id="PTHR43617">
    <property type="entry name" value="L-AMINO ACID N-ACETYLTRANSFERASE"/>
    <property type="match status" value="1"/>
</dbReference>
<dbReference type="InterPro" id="IPR050276">
    <property type="entry name" value="MshD_Acetyltransferase"/>
</dbReference>
<protein>
    <submittedName>
        <fullName evidence="2">GNAT family N-acetyltransferase</fullName>
    </submittedName>
</protein>
<dbReference type="Gene3D" id="3.40.630.30">
    <property type="match status" value="1"/>
</dbReference>
<accession>A0A429XA41</accession>
<feature type="domain" description="N-acetyltransferase" evidence="1">
    <location>
        <begin position="3"/>
        <end position="161"/>
    </location>
</feature>
<dbReference type="Pfam" id="PF00583">
    <property type="entry name" value="Acetyltransf_1"/>
    <property type="match status" value="1"/>
</dbReference>
<dbReference type="EMBL" id="QYTW02000005">
    <property type="protein sequence ID" value="RST60288.1"/>
    <property type="molecule type" value="Genomic_DNA"/>
</dbReference>